<dbReference type="InterPro" id="IPR006748">
    <property type="entry name" value="NH2Glyco/OHUrea_AB-resist_kin"/>
</dbReference>
<accession>A0ABS1W4Z4</accession>
<comment type="caution">
    <text evidence="1">The sequence shown here is derived from an EMBL/GenBank/DDBJ whole genome shotgun (WGS) entry which is preliminary data.</text>
</comment>
<dbReference type="InterPro" id="IPR011009">
    <property type="entry name" value="Kinase-like_dom_sf"/>
</dbReference>
<name>A0ABS1W4Z4_9ACTN</name>
<evidence type="ECO:0000313" key="2">
    <source>
        <dbReference type="Proteomes" id="UP000598996"/>
    </source>
</evidence>
<dbReference type="EMBL" id="JAENHO010000022">
    <property type="protein sequence ID" value="MBL7261809.1"/>
    <property type="molecule type" value="Genomic_DNA"/>
</dbReference>
<protein>
    <submittedName>
        <fullName evidence="1">Phosphotransferase</fullName>
    </submittedName>
</protein>
<reference evidence="1 2" key="1">
    <citation type="submission" date="2021-01" db="EMBL/GenBank/DDBJ databases">
        <title>Actinoplanes sp. nov. LDG1-01 isolated from lichen.</title>
        <authorList>
            <person name="Saeng-In P."/>
            <person name="Phongsopitanun W."/>
            <person name="Kanchanasin P."/>
            <person name="Yuki M."/>
            <person name="Kudo T."/>
            <person name="Ohkuma M."/>
            <person name="Tanasupawat S."/>
        </authorList>
    </citation>
    <scope>NUCLEOTIDE SEQUENCE [LARGE SCALE GENOMIC DNA]</scope>
    <source>
        <strain evidence="1 2">LDG1-01</strain>
    </source>
</reference>
<proteinExistence type="predicted"/>
<keyword evidence="2" id="KW-1185">Reference proteome</keyword>
<organism evidence="1 2">
    <name type="scientific">Paractinoplanes lichenicola</name>
    <dbReference type="NCBI Taxonomy" id="2802976"/>
    <lineage>
        <taxon>Bacteria</taxon>
        <taxon>Bacillati</taxon>
        <taxon>Actinomycetota</taxon>
        <taxon>Actinomycetes</taxon>
        <taxon>Micromonosporales</taxon>
        <taxon>Micromonosporaceae</taxon>
        <taxon>Paractinoplanes</taxon>
    </lineage>
</organism>
<dbReference type="Gene3D" id="1.10.510.10">
    <property type="entry name" value="Transferase(Phosphotransferase) domain 1"/>
    <property type="match status" value="1"/>
</dbReference>
<sequence length="353" mass="37646">MRLEVAHRSRSRRIDDVLWLNGEGVPPSSSAGRRSSTELRGRRAWRLSPLAVVQDLPAPVRAKAVGAGAQQWLADLPSLVADLAARWSLTVGAAFPDGTEAHVLAVTRADGTPAVLKLLVPRPGEAAHHEISVLRLTAGVGCARLLACDEPRGALLLERLGPAMSELSLPQPDRLAILCDLAATVWRSPTAGPPPVPSGADQAAWIAASIPRKWEELGRPCSRAAVDHALAAAESRRKAHDPTRAVLNHGDVHQWNALRSGDGFKLVDPDGVWAEPECDLGVLMREDPVELMAGDPWDRAHRLAARSCTDPVAIWEWGVADRVNTGLVLTAVGLQPVAAQMLAAADRIASARS</sequence>
<dbReference type="Pfam" id="PF04655">
    <property type="entry name" value="APH_6_hur"/>
    <property type="match status" value="1"/>
</dbReference>
<gene>
    <name evidence="1" type="ORF">JKJ07_46795</name>
</gene>
<dbReference type="Proteomes" id="UP000598996">
    <property type="component" value="Unassembled WGS sequence"/>
</dbReference>
<evidence type="ECO:0000313" key="1">
    <source>
        <dbReference type="EMBL" id="MBL7261809.1"/>
    </source>
</evidence>
<dbReference type="SUPFAM" id="SSF56112">
    <property type="entry name" value="Protein kinase-like (PK-like)"/>
    <property type="match status" value="1"/>
</dbReference>